<name>A0A1H6SGZ1_9FIRM</name>
<protein>
    <submittedName>
        <fullName evidence="1">Beta-N-acetylglucosaminidase</fullName>
    </submittedName>
</protein>
<sequence length="495" mass="56617">MAKRRKRVSKKRKQVRRRFLLAFLAAIIASSAYLVLRKKETSVAHYIVLTKEGSVPLYQDLGHQTSYKLERGTPLIVEKEVRSLNRNYLGVRYDMDGIISHGYVYASDVLRYQFDASFETSLAAFPDSYRQPIRYLHALYPSWTYSLIKTQLDFNQAALSYTNKALIPASHPELVRSQNVVEGKNWHYASVDTVRYYLDPRLHLNGGQALMFEKLSYNPQEDLRVAKEILSDTNMKGIDESTHKSYAEIFVDVAKKYNISLSNILSRAIQEAGGTSPTLSKGAQGVSVNGKTYYNIFNIGANTGYQDGIAYAIKMNWDNREKAIDGGVAYLASHYTQNKQDSLYLQRFDLYSRHLGTHSYMTNILAPVDEVKHILKGYLKTNTLSIKRNLEIPIFLNMPTQVRYPLRGQHLQNINTNLQKNKPLSTLSLSYKQDVDLEDGMGQPHIQLTDGSYQLEEDIDYHISYMHQHQRGQASFVITGMNGYCGTIRKNYMIH</sequence>
<reference evidence="2" key="1">
    <citation type="submission" date="2016-10" db="EMBL/GenBank/DDBJ databases">
        <authorList>
            <person name="Varghese N."/>
        </authorList>
    </citation>
    <scope>NUCLEOTIDE SEQUENCE [LARGE SCALE GENOMIC DNA]</scope>
    <source>
        <strain evidence="2">DSM 20406</strain>
    </source>
</reference>
<dbReference type="Proteomes" id="UP000183028">
    <property type="component" value="Unassembled WGS sequence"/>
</dbReference>
<dbReference type="STRING" id="322505.SAMN04487836_12628"/>
<accession>A0A1H6SGZ1</accession>
<dbReference type="eggNOG" id="COG4193">
    <property type="taxonomic scope" value="Bacteria"/>
</dbReference>
<dbReference type="AlphaFoldDB" id="A0A1H6SGZ1"/>
<proteinExistence type="predicted"/>
<gene>
    <name evidence="1" type="ORF">SAMN04487834_101334</name>
</gene>
<evidence type="ECO:0000313" key="1">
    <source>
        <dbReference type="EMBL" id="SEI63320.1"/>
    </source>
</evidence>
<dbReference type="OrthoDB" id="9816557at2"/>
<dbReference type="EMBL" id="FNYK01000013">
    <property type="protein sequence ID" value="SEI63320.1"/>
    <property type="molecule type" value="Genomic_DNA"/>
</dbReference>
<keyword evidence="2" id="KW-1185">Reference proteome</keyword>
<dbReference type="RefSeq" id="WP_074731645.1">
    <property type="nucleotide sequence ID" value="NZ_FNYK01000013.1"/>
</dbReference>
<organism evidence="1 2">
    <name type="scientific">Sharpea azabuensis</name>
    <dbReference type="NCBI Taxonomy" id="322505"/>
    <lineage>
        <taxon>Bacteria</taxon>
        <taxon>Bacillati</taxon>
        <taxon>Bacillota</taxon>
        <taxon>Erysipelotrichia</taxon>
        <taxon>Erysipelotrichales</taxon>
        <taxon>Coprobacillaceae</taxon>
        <taxon>Sharpea</taxon>
    </lineage>
</organism>
<evidence type="ECO:0000313" key="2">
    <source>
        <dbReference type="Proteomes" id="UP000183028"/>
    </source>
</evidence>